<evidence type="ECO:0000313" key="2">
    <source>
        <dbReference type="EMBL" id="MWV27271.1"/>
    </source>
</evidence>
<name>A0A844XA01_9SPHN</name>
<comment type="caution">
    <text evidence="2">The sequence shown here is derived from an EMBL/GenBank/DDBJ whole genome shotgun (WGS) entry which is preliminary data.</text>
</comment>
<evidence type="ECO:0000256" key="1">
    <source>
        <dbReference type="SAM" id="Phobius"/>
    </source>
</evidence>
<proteinExistence type="predicted"/>
<dbReference type="RefSeq" id="WP_160484857.1">
    <property type="nucleotide sequence ID" value="NZ_WUBR01000001.1"/>
</dbReference>
<dbReference type="EMBL" id="WUBR01000001">
    <property type="protein sequence ID" value="MWV27271.1"/>
    <property type="molecule type" value="Genomic_DNA"/>
</dbReference>
<dbReference type="InterPro" id="IPR021279">
    <property type="entry name" value="DUF2721"/>
</dbReference>
<dbReference type="AlphaFoldDB" id="A0A844XA01"/>
<keyword evidence="1" id="KW-0812">Transmembrane</keyword>
<organism evidence="2 3">
    <name type="scientific">Aurantiacibacter rhizosphaerae</name>
    <dbReference type="NCBI Taxonomy" id="2691582"/>
    <lineage>
        <taxon>Bacteria</taxon>
        <taxon>Pseudomonadati</taxon>
        <taxon>Pseudomonadota</taxon>
        <taxon>Alphaproteobacteria</taxon>
        <taxon>Sphingomonadales</taxon>
        <taxon>Erythrobacteraceae</taxon>
        <taxon>Aurantiacibacter</taxon>
    </lineage>
</organism>
<keyword evidence="3" id="KW-1185">Reference proteome</keyword>
<feature type="transmembrane region" description="Helical" evidence="1">
    <location>
        <begin position="32"/>
        <end position="53"/>
    </location>
</feature>
<evidence type="ECO:0000313" key="3">
    <source>
        <dbReference type="Proteomes" id="UP000461409"/>
    </source>
</evidence>
<reference evidence="2 3" key="1">
    <citation type="submission" date="2019-12" db="EMBL/GenBank/DDBJ databases">
        <authorList>
            <person name="Lee S.D."/>
        </authorList>
    </citation>
    <scope>NUCLEOTIDE SEQUENCE [LARGE SCALE GENOMIC DNA]</scope>
    <source>
        <strain evidence="2 3">GH3-10</strain>
    </source>
</reference>
<keyword evidence="1" id="KW-1133">Transmembrane helix</keyword>
<keyword evidence="1" id="KW-0472">Membrane</keyword>
<accession>A0A844XA01</accession>
<feature type="transmembrane region" description="Helical" evidence="1">
    <location>
        <begin position="118"/>
        <end position="139"/>
    </location>
</feature>
<protein>
    <submittedName>
        <fullName evidence="2">DUF2721 domain-containing protein</fullName>
    </submittedName>
</protein>
<reference evidence="2 3" key="2">
    <citation type="submission" date="2020-02" db="EMBL/GenBank/DDBJ databases">
        <title>Erythrobacter dongmakensis sp. nov., isolated from a tidal mudflat.</title>
        <authorList>
            <person name="Kim I.S."/>
        </authorList>
    </citation>
    <scope>NUCLEOTIDE SEQUENCE [LARGE SCALE GENOMIC DNA]</scope>
    <source>
        <strain evidence="2 3">GH3-10</strain>
    </source>
</reference>
<gene>
    <name evidence="2" type="ORF">GRF63_05075</name>
</gene>
<sequence length="170" mass="19124">MLDFLSLTGELIERTSSTVRVQEMVELSLAPVFLLAGIGAMLNIMNLRLTWLFDRIEMIERMEEAGEDNREVEELPALIQRQQFAQIAVKLSTLAALTICIVIAILFISAFIEPRIGSIVAALWIATMAQLSVALALFFRETSMAAATARERRKRSREILARRRERESAG</sequence>
<dbReference type="Pfam" id="PF11026">
    <property type="entry name" value="DUF2721"/>
    <property type="match status" value="1"/>
</dbReference>
<feature type="transmembrane region" description="Helical" evidence="1">
    <location>
        <begin position="91"/>
        <end position="112"/>
    </location>
</feature>
<dbReference type="Proteomes" id="UP000461409">
    <property type="component" value="Unassembled WGS sequence"/>
</dbReference>